<evidence type="ECO:0000256" key="2">
    <source>
        <dbReference type="ARBA" id="ARBA00005912"/>
    </source>
</evidence>
<dbReference type="InterPro" id="IPR036191">
    <property type="entry name" value="RRF_sf"/>
</dbReference>
<protein>
    <recommendedName>
        <fullName evidence="5">Ribosome-recycling factor</fullName>
        <shortName evidence="5">RRF</shortName>
    </recommendedName>
    <alternativeName>
        <fullName evidence="5">Ribosome-releasing factor</fullName>
    </alternativeName>
</protein>
<accession>A0A1H7ZHL2</accession>
<dbReference type="PANTHER" id="PTHR20982:SF3">
    <property type="entry name" value="MITOCHONDRIAL RIBOSOME RECYCLING FACTOR PSEUDO 1"/>
    <property type="match status" value="1"/>
</dbReference>
<proteinExistence type="inferred from homology"/>
<evidence type="ECO:0000256" key="5">
    <source>
        <dbReference type="HAMAP-Rule" id="MF_00040"/>
    </source>
</evidence>
<dbReference type="Gene3D" id="1.10.132.20">
    <property type="entry name" value="Ribosome-recycling factor"/>
    <property type="match status" value="1"/>
</dbReference>
<dbReference type="AlphaFoldDB" id="A0A1H7ZHL2"/>
<organism evidence="7 8">
    <name type="scientific">Hydrogenoanaerobacterium saccharovorans</name>
    <dbReference type="NCBI Taxonomy" id="474960"/>
    <lineage>
        <taxon>Bacteria</taxon>
        <taxon>Bacillati</taxon>
        <taxon>Bacillota</taxon>
        <taxon>Clostridia</taxon>
        <taxon>Eubacteriales</taxon>
        <taxon>Oscillospiraceae</taxon>
        <taxon>Hydrogenoanaerobacterium</taxon>
    </lineage>
</organism>
<evidence type="ECO:0000256" key="4">
    <source>
        <dbReference type="ARBA" id="ARBA00022917"/>
    </source>
</evidence>
<comment type="subcellular location">
    <subcellularLocation>
        <location evidence="1 5">Cytoplasm</location>
    </subcellularLocation>
</comment>
<evidence type="ECO:0000313" key="7">
    <source>
        <dbReference type="EMBL" id="SEM57484.1"/>
    </source>
</evidence>
<gene>
    <name evidence="5" type="primary">frr</name>
    <name evidence="7" type="ORF">SAMN05216180_0658</name>
</gene>
<evidence type="ECO:0000313" key="8">
    <source>
        <dbReference type="Proteomes" id="UP000199158"/>
    </source>
</evidence>
<dbReference type="CDD" id="cd00520">
    <property type="entry name" value="RRF"/>
    <property type="match status" value="1"/>
</dbReference>
<dbReference type="SUPFAM" id="SSF55194">
    <property type="entry name" value="Ribosome recycling factor, RRF"/>
    <property type="match status" value="1"/>
</dbReference>
<dbReference type="HAMAP" id="MF_00040">
    <property type="entry name" value="RRF"/>
    <property type="match status" value="1"/>
</dbReference>
<comment type="function">
    <text evidence="5">Responsible for the release of ribosomes from messenger RNA at the termination of protein biosynthesis. May increase the efficiency of translation by recycling ribosomes from one round of translation to another.</text>
</comment>
<keyword evidence="3 5" id="KW-0963">Cytoplasm</keyword>
<dbReference type="EMBL" id="FOCG01000001">
    <property type="protein sequence ID" value="SEM57484.1"/>
    <property type="molecule type" value="Genomic_DNA"/>
</dbReference>
<dbReference type="InterPro" id="IPR023584">
    <property type="entry name" value="Ribosome_recyc_fac_dom"/>
</dbReference>
<dbReference type="FunFam" id="3.30.1360.40:FF:000001">
    <property type="entry name" value="Ribosome-recycling factor"/>
    <property type="match status" value="1"/>
</dbReference>
<reference evidence="7 8" key="1">
    <citation type="submission" date="2016-10" db="EMBL/GenBank/DDBJ databases">
        <authorList>
            <person name="de Groot N.N."/>
        </authorList>
    </citation>
    <scope>NUCLEOTIDE SEQUENCE [LARGE SCALE GENOMIC DNA]</scope>
    <source>
        <strain evidence="7 8">CGMCC 1.5070</strain>
    </source>
</reference>
<dbReference type="PANTHER" id="PTHR20982">
    <property type="entry name" value="RIBOSOME RECYCLING FACTOR"/>
    <property type="match status" value="1"/>
</dbReference>
<dbReference type="FunFam" id="1.10.132.20:FF:000001">
    <property type="entry name" value="Ribosome-recycling factor"/>
    <property type="match status" value="1"/>
</dbReference>
<dbReference type="RefSeq" id="WP_092751590.1">
    <property type="nucleotide sequence ID" value="NZ_FOCG01000001.1"/>
</dbReference>
<dbReference type="STRING" id="474960.SAMN05216180_0658"/>
<evidence type="ECO:0000256" key="1">
    <source>
        <dbReference type="ARBA" id="ARBA00004496"/>
    </source>
</evidence>
<keyword evidence="4 5" id="KW-0648">Protein biosynthesis</keyword>
<dbReference type="GO" id="GO:0043023">
    <property type="term" value="F:ribosomal large subunit binding"/>
    <property type="evidence" value="ECO:0007669"/>
    <property type="project" value="TreeGrafter"/>
</dbReference>
<dbReference type="Gene3D" id="3.30.1360.40">
    <property type="match status" value="1"/>
</dbReference>
<evidence type="ECO:0000259" key="6">
    <source>
        <dbReference type="Pfam" id="PF01765"/>
    </source>
</evidence>
<name>A0A1H7ZHL2_9FIRM</name>
<keyword evidence="8" id="KW-1185">Reference proteome</keyword>
<dbReference type="GO" id="GO:0005737">
    <property type="term" value="C:cytoplasm"/>
    <property type="evidence" value="ECO:0007669"/>
    <property type="project" value="UniProtKB-SubCell"/>
</dbReference>
<dbReference type="Proteomes" id="UP000199158">
    <property type="component" value="Unassembled WGS sequence"/>
</dbReference>
<dbReference type="NCBIfam" id="TIGR00496">
    <property type="entry name" value="frr"/>
    <property type="match status" value="1"/>
</dbReference>
<dbReference type="InterPro" id="IPR002661">
    <property type="entry name" value="Ribosome_recyc_fac"/>
</dbReference>
<comment type="similarity">
    <text evidence="2 5">Belongs to the RRF family.</text>
</comment>
<dbReference type="OrthoDB" id="9804006at2"/>
<feature type="domain" description="Ribosome recycling factor" evidence="6">
    <location>
        <begin position="21"/>
        <end position="182"/>
    </location>
</feature>
<dbReference type="GO" id="GO:0006415">
    <property type="term" value="P:translational termination"/>
    <property type="evidence" value="ECO:0007669"/>
    <property type="project" value="UniProtKB-UniRule"/>
</dbReference>
<dbReference type="Pfam" id="PF01765">
    <property type="entry name" value="RRF"/>
    <property type="match status" value="1"/>
</dbReference>
<sequence>MKAHLKPYDEKMTKTLDSLNYNFAGIRAGRATAAVLDKVTVDYYGVPTAISSMAAVSVPEPRMLLIQPWDKSTLKSIEKAIMASDIGINPNNDGSAIRLMFPPLTEERRKELSKKVSKYGEEAKIAIRSIRRDANEKYKAMKKSTEITEDDLKIYEDDLQKLTDKYIKDIDKMCENKEKEIMEI</sequence>
<evidence type="ECO:0000256" key="3">
    <source>
        <dbReference type="ARBA" id="ARBA00022490"/>
    </source>
</evidence>